<accession>A0ACD5H8S4</accession>
<keyword evidence="2" id="KW-1185">Reference proteome</keyword>
<evidence type="ECO:0000313" key="2">
    <source>
        <dbReference type="Proteomes" id="UP000470022"/>
    </source>
</evidence>
<evidence type="ECO:0000313" key="1">
    <source>
        <dbReference type="EMBL" id="XRI69796.1"/>
    </source>
</evidence>
<protein>
    <submittedName>
        <fullName evidence="1">Uncharacterized protein</fullName>
    </submittedName>
</protein>
<organism evidence="1 2">
    <name type="scientific">Acidithiobacillus ferrianus</name>
    <dbReference type="NCBI Taxonomy" id="2678518"/>
    <lineage>
        <taxon>Bacteria</taxon>
        <taxon>Pseudomonadati</taxon>
        <taxon>Pseudomonadota</taxon>
        <taxon>Acidithiobacillia</taxon>
        <taxon>Acidithiobacillales</taxon>
        <taxon>Acidithiobacillaceae</taxon>
        <taxon>Acidithiobacillus</taxon>
    </lineage>
</organism>
<dbReference type="Proteomes" id="UP000470022">
    <property type="component" value="Chromosome"/>
</dbReference>
<dbReference type="EMBL" id="CP127523">
    <property type="protein sequence ID" value="XRI69796.1"/>
    <property type="molecule type" value="Genomic_DNA"/>
</dbReference>
<sequence length="371" mass="41300">MGAGLDGSFPVKRKKEVEFMRFWRRAAHIISAVCFLFFSVGGAQAGPQKPGRGNNAYLGLLIPVGPAHYAVIMKEFKKNRSVQIGHFKYQIGHIYGIPVVICVQPFGGEYTRAITAQVMVDHFKIKALLYPGTSGAHLPPGKMHVGDVIIGTKQVNFTDFYMSPTGKITPDEFSGKSSLQDYQYFYLNKKLEKYTACAAQQVVDREKLPSWINGKFKTANPTIYYYGIQGTSTMWLADKSFIKKTDDVFHEVDEDGDWFSATVAKLEGIPFIEVSTISDSVFEFSGNGVPPRDGHRQSAAQITQDISDKIMLRVIELYGGDLLNRKYVYPSRNPYPVQFYETPTDPRGLTDNCRAKPRTSVATGVRSGNAG</sequence>
<reference evidence="1" key="1">
    <citation type="submission" date="2023-06" db="EMBL/GenBank/DDBJ databases">
        <title>Complete and circular genome of Acidithiobacillus ferrianus DSM 107098.</title>
        <authorList>
            <person name="Norris P.R."/>
            <person name="Falagan C."/>
            <person name="Moya-Beltran A."/>
            <person name="Castro M."/>
            <person name="Quatrini R."/>
            <person name="Johnson D.B."/>
        </authorList>
    </citation>
    <scope>NUCLEOTIDE SEQUENCE</scope>
    <source>
        <strain evidence="1">MG</strain>
    </source>
</reference>
<gene>
    <name evidence="1" type="ORF">GL267_003675</name>
</gene>
<proteinExistence type="predicted"/>
<name>A0ACD5H8S4_9PROT</name>